<dbReference type="InterPro" id="IPR036390">
    <property type="entry name" value="WH_DNA-bd_sf"/>
</dbReference>
<dbReference type="AlphaFoldDB" id="D6XZK6"/>
<dbReference type="InterPro" id="IPR047788">
    <property type="entry name" value="LysR-like_Sec_metab"/>
</dbReference>
<dbReference type="PANTHER" id="PTHR30126">
    <property type="entry name" value="HTH-TYPE TRANSCRIPTIONAL REGULATOR"/>
    <property type="match status" value="1"/>
</dbReference>
<proteinExistence type="inferred from homology"/>
<sequence length="300" mass="33321">MNLDHVRTFQAVARHGSFSAAAKSLYLSQPTVTSQVKSLEDDLNAILFVRTKHEVSLTPAGKVLDRYANDVFNLCMEARNEIGALEGELCGMLYAPASLTVGESVLPLMLHAFKAAHPQIELKAEVMNSSKIIELVRLGEREMGLIEVDVDQAGLETEPFMEDELVLFARYDDPIAEKSAISAEEIPQFSLIMREQGSGTRTVFEEGLKTKGIHIEDCHLVLEIGNTEAIKTAVEAGLGVSVLSKNTIRKELESGLFQVISIKELMFTRQLSLVYEKKKSLSAVTMRFMDLIRSRDWSQS</sequence>
<evidence type="ECO:0000256" key="2">
    <source>
        <dbReference type="ARBA" id="ARBA00023015"/>
    </source>
</evidence>
<evidence type="ECO:0000313" key="7">
    <source>
        <dbReference type="Proteomes" id="UP000000271"/>
    </source>
</evidence>
<dbReference type="NCBIfam" id="NF040786">
    <property type="entry name" value="LysR_Sec_metab"/>
    <property type="match status" value="1"/>
</dbReference>
<dbReference type="Gene3D" id="1.10.10.10">
    <property type="entry name" value="Winged helix-like DNA-binding domain superfamily/Winged helix DNA-binding domain"/>
    <property type="match status" value="1"/>
</dbReference>
<reference evidence="6" key="1">
    <citation type="submission" date="2009-10" db="EMBL/GenBank/DDBJ databases">
        <title>Complete sequence of Bacillus selenitireducens MLS10.</title>
        <authorList>
            <consortium name="US DOE Joint Genome Institute"/>
            <person name="Lucas S."/>
            <person name="Copeland A."/>
            <person name="Lapidus A."/>
            <person name="Glavina del Rio T."/>
            <person name="Dalin E."/>
            <person name="Tice H."/>
            <person name="Bruce D."/>
            <person name="Goodwin L."/>
            <person name="Pitluck S."/>
            <person name="Sims D."/>
            <person name="Brettin T."/>
            <person name="Detter J.C."/>
            <person name="Han C."/>
            <person name="Larimer F."/>
            <person name="Land M."/>
            <person name="Hauser L."/>
            <person name="Kyrpides N."/>
            <person name="Ovchinnikova G."/>
            <person name="Stolz J."/>
        </authorList>
    </citation>
    <scope>NUCLEOTIDE SEQUENCE [LARGE SCALE GENOMIC DNA]</scope>
    <source>
        <strain evidence="6">MLS10</strain>
    </source>
</reference>
<dbReference type="CDD" id="cd08420">
    <property type="entry name" value="PBP2_CysL_like"/>
    <property type="match status" value="1"/>
</dbReference>
<dbReference type="InterPro" id="IPR005119">
    <property type="entry name" value="LysR_subst-bd"/>
</dbReference>
<gene>
    <name evidence="6" type="ordered locus">Bsel_0855</name>
</gene>
<dbReference type="KEGG" id="bse:Bsel_0855"/>
<dbReference type="Proteomes" id="UP000000271">
    <property type="component" value="Chromosome"/>
</dbReference>
<evidence type="ECO:0000259" key="5">
    <source>
        <dbReference type="PROSITE" id="PS50931"/>
    </source>
</evidence>
<dbReference type="eggNOG" id="COG0583">
    <property type="taxonomic scope" value="Bacteria"/>
</dbReference>
<dbReference type="InterPro" id="IPR000847">
    <property type="entry name" value="LysR_HTH_N"/>
</dbReference>
<dbReference type="SUPFAM" id="SSF46785">
    <property type="entry name" value="Winged helix' DNA-binding domain"/>
    <property type="match status" value="1"/>
</dbReference>
<name>D6XZK6_BACIE</name>
<keyword evidence="4" id="KW-0804">Transcription</keyword>
<dbReference type="GO" id="GO:0003700">
    <property type="term" value="F:DNA-binding transcription factor activity"/>
    <property type="evidence" value="ECO:0007669"/>
    <property type="project" value="InterPro"/>
</dbReference>
<dbReference type="Pfam" id="PF03466">
    <property type="entry name" value="LysR_substrate"/>
    <property type="match status" value="1"/>
</dbReference>
<comment type="similarity">
    <text evidence="1">Belongs to the LysR transcriptional regulatory family.</text>
</comment>
<dbReference type="FunFam" id="1.10.10.10:FF:000001">
    <property type="entry name" value="LysR family transcriptional regulator"/>
    <property type="match status" value="1"/>
</dbReference>
<evidence type="ECO:0000256" key="3">
    <source>
        <dbReference type="ARBA" id="ARBA00023125"/>
    </source>
</evidence>
<dbReference type="EMBL" id="CP001791">
    <property type="protein sequence ID" value="ADH98380.1"/>
    <property type="molecule type" value="Genomic_DNA"/>
</dbReference>
<keyword evidence="3" id="KW-0238">DNA-binding</keyword>
<dbReference type="Gene3D" id="3.40.190.290">
    <property type="match status" value="1"/>
</dbReference>
<dbReference type="PROSITE" id="PS50931">
    <property type="entry name" value="HTH_LYSR"/>
    <property type="match status" value="1"/>
</dbReference>
<keyword evidence="2" id="KW-0805">Transcription regulation</keyword>
<dbReference type="PRINTS" id="PR00039">
    <property type="entry name" value="HTHLYSR"/>
</dbReference>
<protein>
    <submittedName>
        <fullName evidence="6">Transcriptional regulator, LysR family</fullName>
    </submittedName>
</protein>
<dbReference type="GO" id="GO:0000976">
    <property type="term" value="F:transcription cis-regulatory region binding"/>
    <property type="evidence" value="ECO:0007669"/>
    <property type="project" value="TreeGrafter"/>
</dbReference>
<dbReference type="Pfam" id="PF00126">
    <property type="entry name" value="HTH_1"/>
    <property type="match status" value="1"/>
</dbReference>
<dbReference type="RefSeq" id="WP_013171805.1">
    <property type="nucleotide sequence ID" value="NC_014219.1"/>
</dbReference>
<organism evidence="6 7">
    <name type="scientific">Bacillus selenitireducens (strain ATCC 700615 / DSM 15326 / MLS10)</name>
    <dbReference type="NCBI Taxonomy" id="439292"/>
    <lineage>
        <taxon>Bacteria</taxon>
        <taxon>Bacillati</taxon>
        <taxon>Bacillota</taxon>
        <taxon>Bacilli</taxon>
        <taxon>Bacillales</taxon>
        <taxon>Bacillaceae</taxon>
        <taxon>Salisediminibacterium</taxon>
    </lineage>
</organism>
<dbReference type="OrthoDB" id="9785745at2"/>
<dbReference type="PANTHER" id="PTHR30126:SF39">
    <property type="entry name" value="HTH-TYPE TRANSCRIPTIONAL REGULATOR CYSL"/>
    <property type="match status" value="1"/>
</dbReference>
<feature type="domain" description="HTH lysR-type" evidence="5">
    <location>
        <begin position="1"/>
        <end position="58"/>
    </location>
</feature>
<dbReference type="SUPFAM" id="SSF53850">
    <property type="entry name" value="Periplasmic binding protein-like II"/>
    <property type="match status" value="1"/>
</dbReference>
<evidence type="ECO:0000256" key="4">
    <source>
        <dbReference type="ARBA" id="ARBA00023163"/>
    </source>
</evidence>
<accession>D6XZK6</accession>
<dbReference type="STRING" id="439292.Bsel_0855"/>
<evidence type="ECO:0000256" key="1">
    <source>
        <dbReference type="ARBA" id="ARBA00009437"/>
    </source>
</evidence>
<dbReference type="HOGENOM" id="CLU_039613_6_1_9"/>
<keyword evidence="7" id="KW-1185">Reference proteome</keyword>
<dbReference type="InterPro" id="IPR036388">
    <property type="entry name" value="WH-like_DNA-bd_sf"/>
</dbReference>
<evidence type="ECO:0000313" key="6">
    <source>
        <dbReference type="EMBL" id="ADH98380.1"/>
    </source>
</evidence>